<dbReference type="OrthoDB" id="2616641at2"/>
<protein>
    <submittedName>
        <fullName evidence="1">Uncharacterized protein</fullName>
    </submittedName>
</protein>
<dbReference type="AlphaFoldDB" id="A0A2Z2KTI2"/>
<evidence type="ECO:0000313" key="1">
    <source>
        <dbReference type="EMBL" id="ASA22748.1"/>
    </source>
</evidence>
<dbReference type="Proteomes" id="UP000249890">
    <property type="component" value="Chromosome"/>
</dbReference>
<name>A0A2Z2KTI2_9BACL</name>
<evidence type="ECO:0000313" key="2">
    <source>
        <dbReference type="Proteomes" id="UP000249890"/>
    </source>
</evidence>
<dbReference type="KEGG" id="pdh:B9T62_19265"/>
<reference evidence="1 2" key="1">
    <citation type="submission" date="2017-06" db="EMBL/GenBank/DDBJ databases">
        <title>Complete genome sequence of Paenibacillus donghaensis KCTC 13049T isolated from East Sea sediment, South Korea.</title>
        <authorList>
            <person name="Jung B.K."/>
            <person name="Hong S.-J."/>
            <person name="Shin J.-H."/>
        </authorList>
    </citation>
    <scope>NUCLEOTIDE SEQUENCE [LARGE SCALE GENOMIC DNA]</scope>
    <source>
        <strain evidence="1 2">KCTC 13049</strain>
    </source>
</reference>
<organism evidence="1 2">
    <name type="scientific">Paenibacillus donghaensis</name>
    <dbReference type="NCBI Taxonomy" id="414771"/>
    <lineage>
        <taxon>Bacteria</taxon>
        <taxon>Bacillati</taxon>
        <taxon>Bacillota</taxon>
        <taxon>Bacilli</taxon>
        <taxon>Bacillales</taxon>
        <taxon>Paenibacillaceae</taxon>
        <taxon>Paenibacillus</taxon>
    </lineage>
</organism>
<proteinExistence type="predicted"/>
<sequence length="168" mass="17716">MSAVINLNIMAGNKVDSYLQSVQLAEAVENGSFVVLGGVVAGNPEVRVASTPTDVATQEVLLVASPELVEINGYRIDISDPTLFTNAANKPARTYHLHIGDTFTLTDTGITGTTVVDQFVIPQNTLYKGIASATIGTTVVACQVLEKTTISIGRTRLAATKLQVVKQA</sequence>
<dbReference type="EMBL" id="CP021780">
    <property type="protein sequence ID" value="ASA22748.1"/>
    <property type="molecule type" value="Genomic_DNA"/>
</dbReference>
<keyword evidence="2" id="KW-1185">Reference proteome</keyword>
<accession>A0A2Z2KTI2</accession>
<gene>
    <name evidence="1" type="ORF">B9T62_19265</name>
</gene>
<dbReference type="RefSeq" id="WP_087916746.1">
    <property type="nucleotide sequence ID" value="NZ_CP021780.1"/>
</dbReference>